<proteinExistence type="predicted"/>
<organism evidence="2">
    <name type="scientific">Salvia splendens</name>
    <name type="common">Scarlet sage</name>
    <dbReference type="NCBI Taxonomy" id="180675"/>
    <lineage>
        <taxon>Eukaryota</taxon>
        <taxon>Viridiplantae</taxon>
        <taxon>Streptophyta</taxon>
        <taxon>Embryophyta</taxon>
        <taxon>Tracheophyta</taxon>
        <taxon>Spermatophyta</taxon>
        <taxon>Magnoliopsida</taxon>
        <taxon>eudicotyledons</taxon>
        <taxon>Gunneridae</taxon>
        <taxon>Pentapetalae</taxon>
        <taxon>asterids</taxon>
        <taxon>lamiids</taxon>
        <taxon>Lamiales</taxon>
        <taxon>Lamiaceae</taxon>
        <taxon>Nepetoideae</taxon>
        <taxon>Mentheae</taxon>
        <taxon>Salviinae</taxon>
        <taxon>Salvia</taxon>
        <taxon>Salvia subgen. Calosphace</taxon>
        <taxon>core Calosphace</taxon>
    </lineage>
</organism>
<dbReference type="AlphaFoldDB" id="A0A8X8ZER5"/>
<feature type="compositionally biased region" description="Basic and acidic residues" evidence="1">
    <location>
        <begin position="47"/>
        <end position="64"/>
    </location>
</feature>
<dbReference type="Proteomes" id="UP000298416">
    <property type="component" value="Unassembled WGS sequence"/>
</dbReference>
<dbReference type="EMBL" id="PNBA02000014">
    <property type="protein sequence ID" value="KAG6402206.1"/>
    <property type="molecule type" value="Genomic_DNA"/>
</dbReference>
<reference evidence="2" key="2">
    <citation type="submission" date="2020-08" db="EMBL/GenBank/DDBJ databases">
        <title>Plant Genome Project.</title>
        <authorList>
            <person name="Zhang R.-G."/>
        </authorList>
    </citation>
    <scope>NUCLEOTIDE SEQUENCE</scope>
    <source>
        <strain evidence="2">Huo1</strain>
        <tissue evidence="2">Leaf</tissue>
    </source>
</reference>
<reference evidence="2" key="1">
    <citation type="submission" date="2018-01" db="EMBL/GenBank/DDBJ databases">
        <authorList>
            <person name="Mao J.F."/>
        </authorList>
    </citation>
    <scope>NUCLEOTIDE SEQUENCE</scope>
    <source>
        <strain evidence="2">Huo1</strain>
        <tissue evidence="2">Leaf</tissue>
    </source>
</reference>
<name>A0A8X8ZER5_SALSN</name>
<evidence type="ECO:0000256" key="1">
    <source>
        <dbReference type="SAM" id="MobiDB-lite"/>
    </source>
</evidence>
<protein>
    <submittedName>
        <fullName evidence="2">Uncharacterized protein</fullName>
    </submittedName>
</protein>
<evidence type="ECO:0000313" key="3">
    <source>
        <dbReference type="Proteomes" id="UP000298416"/>
    </source>
</evidence>
<accession>A0A8X8ZER5</accession>
<keyword evidence="3" id="KW-1185">Reference proteome</keyword>
<evidence type="ECO:0000313" key="2">
    <source>
        <dbReference type="EMBL" id="KAG6402206.1"/>
    </source>
</evidence>
<sequence>MDKAAPLGHVVDHVKEQRQRAKEASKISSGVPSEIDEAAALPLGGREVPDTDEGRGGAVEREACTDGLRSPSRQQQFRRVDEGESTPLCSIELGEIPKT</sequence>
<comment type="caution">
    <text evidence="2">The sequence shown here is derived from an EMBL/GenBank/DDBJ whole genome shotgun (WGS) entry which is preliminary data.</text>
</comment>
<feature type="compositionally biased region" description="Basic and acidic residues" evidence="1">
    <location>
        <begin position="15"/>
        <end position="25"/>
    </location>
</feature>
<feature type="region of interest" description="Disordered" evidence="1">
    <location>
        <begin position="15"/>
        <end position="85"/>
    </location>
</feature>
<gene>
    <name evidence="2" type="ORF">SASPL_139081</name>
</gene>